<comment type="function">
    <text evidence="9">Component of ribonuclease P, a protein complex that generates mature tRNA molecules by cleaving their 5'-ends. Also a component of RNase MRP, which cleaves pre-rRNA sequences.</text>
</comment>
<evidence type="ECO:0000256" key="5">
    <source>
        <dbReference type="ARBA" id="ARBA00022694"/>
    </source>
</evidence>
<dbReference type="GO" id="GO:0000172">
    <property type="term" value="C:ribonuclease MRP complex"/>
    <property type="evidence" value="ECO:0007669"/>
    <property type="project" value="TreeGrafter"/>
</dbReference>
<dbReference type="GO" id="GO:0005730">
    <property type="term" value="C:nucleolus"/>
    <property type="evidence" value="ECO:0007669"/>
    <property type="project" value="TreeGrafter"/>
</dbReference>
<comment type="subcellular location">
    <subcellularLocation>
        <location evidence="2">Nucleus</location>
    </subcellularLocation>
</comment>
<dbReference type="Proteomes" id="UP000019375">
    <property type="component" value="Unassembled WGS sequence"/>
</dbReference>
<dbReference type="InterPro" id="IPR016819">
    <property type="entry name" value="RNase_P/MRP_POP5"/>
</dbReference>
<proteinExistence type="inferred from homology"/>
<dbReference type="GO" id="GO:0000460">
    <property type="term" value="P:maturation of 5.8S rRNA"/>
    <property type="evidence" value="ECO:0007669"/>
    <property type="project" value="UniProtKB-ARBA"/>
</dbReference>
<protein>
    <recommendedName>
        <fullName evidence="8 10">Ribonuclease P/MRP protein subunit POP5</fullName>
        <ecNumber evidence="4 10">3.1.26.5</ecNumber>
    </recommendedName>
</protein>
<dbReference type="PANTHER" id="PTHR15441:SF2">
    <property type="entry name" value="RIBONUCLEASE P_MRP PROTEIN SUBUNIT POP5"/>
    <property type="match status" value="1"/>
</dbReference>
<evidence type="ECO:0000313" key="12">
    <source>
        <dbReference type="Proteomes" id="UP000019375"/>
    </source>
</evidence>
<dbReference type="GO" id="GO:0004526">
    <property type="term" value="F:ribonuclease P activity"/>
    <property type="evidence" value="ECO:0007669"/>
    <property type="project" value="UniProtKB-EC"/>
</dbReference>
<dbReference type="Gene3D" id="3.30.70.3250">
    <property type="entry name" value="Ribonuclease P, Pop5 subunit"/>
    <property type="match status" value="1"/>
</dbReference>
<evidence type="ECO:0000256" key="3">
    <source>
        <dbReference type="ARBA" id="ARBA00010800"/>
    </source>
</evidence>
<dbReference type="PANTHER" id="PTHR15441">
    <property type="entry name" value="RIBONUCLEASE P PROTEIN SUBUNIT P14"/>
    <property type="match status" value="1"/>
</dbReference>
<dbReference type="GO" id="GO:0001682">
    <property type="term" value="P:tRNA 5'-leader removal"/>
    <property type="evidence" value="ECO:0007669"/>
    <property type="project" value="InterPro"/>
</dbReference>
<keyword evidence="12" id="KW-1185">Reference proteome</keyword>
<organism evidence="11 12">
    <name type="scientific">Zygosaccharomyces bailii (strain CLIB 213 / ATCC 58445 / CBS 680 / BCRC 21525 / NBRC 1098 / NCYC 1416 / NRRL Y-2227)</name>
    <dbReference type="NCBI Taxonomy" id="1333698"/>
    <lineage>
        <taxon>Eukaryota</taxon>
        <taxon>Fungi</taxon>
        <taxon>Dikarya</taxon>
        <taxon>Ascomycota</taxon>
        <taxon>Saccharomycotina</taxon>
        <taxon>Saccharomycetes</taxon>
        <taxon>Saccharomycetales</taxon>
        <taxon>Saccharomycetaceae</taxon>
        <taxon>Zygosaccharomyces</taxon>
    </lineage>
</organism>
<dbReference type="FunFam" id="3.30.70.3250:FF:000004">
    <property type="entry name" value="Ribonuclease P/MRP protein subunit POP5"/>
    <property type="match status" value="1"/>
</dbReference>
<keyword evidence="5 10" id="KW-0819">tRNA processing</keyword>
<dbReference type="GO" id="GO:0033204">
    <property type="term" value="F:ribonuclease P RNA binding"/>
    <property type="evidence" value="ECO:0007669"/>
    <property type="project" value="InterPro"/>
</dbReference>
<dbReference type="EMBL" id="HG316460">
    <property type="protein sequence ID" value="CDF90598.1"/>
    <property type="molecule type" value="Genomic_DNA"/>
</dbReference>
<evidence type="ECO:0000256" key="2">
    <source>
        <dbReference type="ARBA" id="ARBA00004123"/>
    </source>
</evidence>
<sequence>MVRLKTRYILFEILYPCNELQTKELHDVTALNTEILLQHHRVSPPQITPKTIAQEVRHSLQVNFGDYGLGKAGSLLQIKYFSNRTSTGIIRCHREDTDLVVMALCLTSKIGDIDSIIVNPVKLSGTIKKVEQYTIRRAQRLLSTVHENSKDILDDFSNVSQGEDQDA</sequence>
<keyword evidence="6" id="KW-0378">Hydrolase</keyword>
<evidence type="ECO:0000256" key="7">
    <source>
        <dbReference type="ARBA" id="ARBA00023242"/>
    </source>
</evidence>
<dbReference type="EC" id="3.1.26.5" evidence="4 10"/>
<dbReference type="InterPro" id="IPR038085">
    <property type="entry name" value="Rnp2-like_sf"/>
</dbReference>
<comment type="similarity">
    <text evidence="3 10">Belongs to the eukaryotic/archaeal RNase P protein component 2 family.</text>
</comment>
<dbReference type="OrthoDB" id="24745at2759"/>
<evidence type="ECO:0000256" key="1">
    <source>
        <dbReference type="ARBA" id="ARBA00000928"/>
    </source>
</evidence>
<evidence type="ECO:0000313" key="11">
    <source>
        <dbReference type="EMBL" id="CDF90598.1"/>
    </source>
</evidence>
<keyword evidence="7" id="KW-0539">Nucleus</keyword>
<comment type="catalytic activity">
    <reaction evidence="1 10">
        <text>Endonucleolytic cleavage of RNA, removing 5'-extranucleotides from tRNA precursor.</text>
        <dbReference type="EC" id="3.1.26.5"/>
    </reaction>
</comment>
<dbReference type="PIRSF" id="PIRSF023803">
    <property type="entry name" value="Ribonuclease_P_prd"/>
    <property type="match status" value="1"/>
</dbReference>
<evidence type="ECO:0000256" key="8">
    <source>
        <dbReference type="ARBA" id="ARBA00044198"/>
    </source>
</evidence>
<dbReference type="SUPFAM" id="SSF160350">
    <property type="entry name" value="Rnp2-like"/>
    <property type="match status" value="1"/>
</dbReference>
<evidence type="ECO:0000256" key="6">
    <source>
        <dbReference type="ARBA" id="ARBA00022801"/>
    </source>
</evidence>
<name>A0A8J2TAK4_ZYGB2</name>
<gene>
    <name evidence="11" type="ORF">BN860_04764g</name>
</gene>
<accession>A0A8J2TAK4</accession>
<dbReference type="InterPro" id="IPR002759">
    <property type="entry name" value="Pop5/Rpp14/Rnp2-like"/>
</dbReference>
<evidence type="ECO:0000256" key="4">
    <source>
        <dbReference type="ARBA" id="ARBA00012179"/>
    </source>
</evidence>
<reference evidence="12" key="1">
    <citation type="journal article" date="2013" name="Genome Announc.">
        <title>Genome sequence of the food spoilage yeast Zygosaccharomyces bailii CLIB 213(T).</title>
        <authorList>
            <person name="Galeote V."/>
            <person name="Bigey F."/>
            <person name="Devillers H."/>
            <person name="Neuveglise C."/>
            <person name="Dequin S."/>
        </authorList>
    </citation>
    <scope>NUCLEOTIDE SEQUENCE [LARGE SCALE GENOMIC DNA]</scope>
    <source>
        <strain evidence="12">CLIB 213 / ATCC 58445 / CBS 680 / CCRC 21525 / NBRC 1098 / NCYC 1416 / NRRL Y-2227</strain>
    </source>
</reference>
<evidence type="ECO:0000256" key="10">
    <source>
        <dbReference type="PIRNR" id="PIRNR023803"/>
    </source>
</evidence>
<evidence type="ECO:0000256" key="9">
    <source>
        <dbReference type="ARBA" id="ARBA00055200"/>
    </source>
</evidence>
<dbReference type="Pfam" id="PF01900">
    <property type="entry name" value="RNase_P_Rpp14"/>
    <property type="match status" value="1"/>
</dbReference>
<dbReference type="AlphaFoldDB" id="A0A8J2TAK4"/>
<dbReference type="GO" id="GO:0030681">
    <property type="term" value="C:multimeric ribonuclease P complex"/>
    <property type="evidence" value="ECO:0007669"/>
    <property type="project" value="TreeGrafter"/>
</dbReference>